<gene>
    <name evidence="1" type="ORF">WUBG_06366</name>
</gene>
<organism evidence="1 2">
    <name type="scientific">Wuchereria bancrofti</name>
    <dbReference type="NCBI Taxonomy" id="6293"/>
    <lineage>
        <taxon>Eukaryota</taxon>
        <taxon>Metazoa</taxon>
        <taxon>Ecdysozoa</taxon>
        <taxon>Nematoda</taxon>
        <taxon>Chromadorea</taxon>
        <taxon>Rhabditida</taxon>
        <taxon>Spirurina</taxon>
        <taxon>Spiruromorpha</taxon>
        <taxon>Filarioidea</taxon>
        <taxon>Onchocercidae</taxon>
        <taxon>Wuchereria</taxon>
    </lineage>
</organism>
<accession>J9B6Q8</accession>
<sequence length="64" mass="7547">MSEKKCCKGKPNSPFLTQLYKKIKSYLTNKLQLIKLDHYDLSVMITQNESDAEKEYKKHLDILI</sequence>
<feature type="non-terminal residue" evidence="1">
    <location>
        <position position="64"/>
    </location>
</feature>
<evidence type="ECO:0000313" key="1">
    <source>
        <dbReference type="EMBL" id="EJW82725.1"/>
    </source>
</evidence>
<name>J9B6Q8_WUCBA</name>
<dbReference type="EMBL" id="ADBV01002675">
    <property type="protein sequence ID" value="EJW82725.1"/>
    <property type="molecule type" value="Genomic_DNA"/>
</dbReference>
<evidence type="ECO:0000313" key="2">
    <source>
        <dbReference type="Proteomes" id="UP000004810"/>
    </source>
</evidence>
<dbReference type="Proteomes" id="UP000004810">
    <property type="component" value="Unassembled WGS sequence"/>
</dbReference>
<dbReference type="AlphaFoldDB" id="J9B6Q8"/>
<comment type="caution">
    <text evidence="1">The sequence shown here is derived from an EMBL/GenBank/DDBJ whole genome shotgun (WGS) entry which is preliminary data.</text>
</comment>
<proteinExistence type="predicted"/>
<protein>
    <submittedName>
        <fullName evidence="1">Uncharacterized protein</fullName>
    </submittedName>
</protein>
<reference evidence="2" key="1">
    <citation type="submission" date="2012-08" db="EMBL/GenBank/DDBJ databases">
        <title>The Genome Sequence of Wuchereria bancrofti.</title>
        <authorList>
            <person name="Nutman T.B."/>
            <person name="Fink D.L."/>
            <person name="Russ C."/>
            <person name="Young S."/>
            <person name="Zeng Q."/>
            <person name="Koehrsen M."/>
            <person name="Alvarado L."/>
            <person name="Berlin A."/>
            <person name="Chapman S.B."/>
            <person name="Chen Z."/>
            <person name="Freedman E."/>
            <person name="Gellesch M."/>
            <person name="Goldberg J."/>
            <person name="Griggs A."/>
            <person name="Gujja S."/>
            <person name="Heilman E.R."/>
            <person name="Heiman D."/>
            <person name="Hepburn T."/>
            <person name="Howarth C."/>
            <person name="Jen D."/>
            <person name="Larson L."/>
            <person name="Lewis B."/>
            <person name="Mehta T."/>
            <person name="Park D."/>
            <person name="Pearson M."/>
            <person name="Roberts A."/>
            <person name="Saif S."/>
            <person name="Shea T."/>
            <person name="Shenoy N."/>
            <person name="Sisk P."/>
            <person name="Stolte C."/>
            <person name="Sykes S."/>
            <person name="Walk T."/>
            <person name="White J."/>
            <person name="Yandava C."/>
            <person name="Haas B."/>
            <person name="Henn M.R."/>
            <person name="Nusbaum C."/>
            <person name="Birren B."/>
        </authorList>
    </citation>
    <scope>NUCLEOTIDE SEQUENCE [LARGE SCALE GENOMIC DNA]</scope>
    <source>
        <strain evidence="2">NA</strain>
    </source>
</reference>